<dbReference type="EMBL" id="VSSQ01007390">
    <property type="protein sequence ID" value="MPM35768.1"/>
    <property type="molecule type" value="Genomic_DNA"/>
</dbReference>
<name>A0A644Z660_9ZZZZ</name>
<dbReference type="AlphaFoldDB" id="A0A644Z660"/>
<gene>
    <name evidence="1" type="ORF">SDC9_82362</name>
</gene>
<proteinExistence type="predicted"/>
<protein>
    <submittedName>
        <fullName evidence="1">Uncharacterized protein</fullName>
    </submittedName>
</protein>
<reference evidence="1" key="1">
    <citation type="submission" date="2019-08" db="EMBL/GenBank/DDBJ databases">
        <authorList>
            <person name="Kucharzyk K."/>
            <person name="Murdoch R.W."/>
            <person name="Higgins S."/>
            <person name="Loffler F."/>
        </authorList>
    </citation>
    <scope>NUCLEOTIDE SEQUENCE</scope>
</reference>
<evidence type="ECO:0000313" key="1">
    <source>
        <dbReference type="EMBL" id="MPM35768.1"/>
    </source>
</evidence>
<accession>A0A644Z660</accession>
<comment type="caution">
    <text evidence="1">The sequence shown here is derived from an EMBL/GenBank/DDBJ whole genome shotgun (WGS) entry which is preliminary data.</text>
</comment>
<organism evidence="1">
    <name type="scientific">bioreactor metagenome</name>
    <dbReference type="NCBI Taxonomy" id="1076179"/>
    <lineage>
        <taxon>unclassified sequences</taxon>
        <taxon>metagenomes</taxon>
        <taxon>ecological metagenomes</taxon>
    </lineage>
</organism>
<sequence length="84" mass="8701">MKLDSLADVEGPHQAILRAFPFLGHPTAGLALAAGEDQRVIDVDECFNAGTVGAYGGINHRRAGLGDTDNLIAGSRSGRGLRTA</sequence>